<organism evidence="2 3">
    <name type="scientific">Plectus sambesii</name>
    <dbReference type="NCBI Taxonomy" id="2011161"/>
    <lineage>
        <taxon>Eukaryota</taxon>
        <taxon>Metazoa</taxon>
        <taxon>Ecdysozoa</taxon>
        <taxon>Nematoda</taxon>
        <taxon>Chromadorea</taxon>
        <taxon>Plectida</taxon>
        <taxon>Plectina</taxon>
        <taxon>Plectoidea</taxon>
        <taxon>Plectidae</taxon>
        <taxon>Plectus</taxon>
    </lineage>
</organism>
<feature type="chain" id="PRO_5037087904" evidence="1">
    <location>
        <begin position="24"/>
        <end position="285"/>
    </location>
</feature>
<keyword evidence="1" id="KW-0732">Signal</keyword>
<name>A0A914XEY4_9BILA</name>
<dbReference type="Proteomes" id="UP000887566">
    <property type="component" value="Unplaced"/>
</dbReference>
<accession>A0A914XEY4</accession>
<protein>
    <submittedName>
        <fullName evidence="3">Uncharacterized protein</fullName>
    </submittedName>
</protein>
<sequence length="285" mass="32673">MLTRLLVFWVAFVPTFFSLTIHAEQTTPASFHSSTTTSSCNFLHLRTCFATALQQLIIDGNKNLLNGESMLTPIEKSQQVERRPESVLTNKRQICLNNRLYLNCFERPDCTLFEAGTMASKVYNDLRGRSLPTQLFVAHRGFVQQLCTHKCSNDSRQFCQRFMNVDQQAKEHAIFLESLGQARQVYLALEKNRRSQAEGACHKLDDTIARMVYMRSEHCGEASKCVCVDPQLTMAVRECKIDCEQTLREMLSNRQPTVNPERFAFCKLLVIMNVILLYRSCAGFF</sequence>
<dbReference type="WBParaSite" id="PSAMB.scaffold7797size7093.g30538.t1">
    <property type="protein sequence ID" value="PSAMB.scaffold7797size7093.g30538.t1"/>
    <property type="gene ID" value="PSAMB.scaffold7797size7093.g30538"/>
</dbReference>
<evidence type="ECO:0000313" key="2">
    <source>
        <dbReference type="Proteomes" id="UP000887566"/>
    </source>
</evidence>
<proteinExistence type="predicted"/>
<evidence type="ECO:0000256" key="1">
    <source>
        <dbReference type="SAM" id="SignalP"/>
    </source>
</evidence>
<dbReference type="AlphaFoldDB" id="A0A914XEY4"/>
<feature type="signal peptide" evidence="1">
    <location>
        <begin position="1"/>
        <end position="23"/>
    </location>
</feature>
<evidence type="ECO:0000313" key="3">
    <source>
        <dbReference type="WBParaSite" id="PSAMB.scaffold7797size7093.g30538.t1"/>
    </source>
</evidence>
<keyword evidence="2" id="KW-1185">Reference proteome</keyword>
<reference evidence="3" key="1">
    <citation type="submission" date="2022-11" db="UniProtKB">
        <authorList>
            <consortium name="WormBaseParasite"/>
        </authorList>
    </citation>
    <scope>IDENTIFICATION</scope>
</reference>